<evidence type="ECO:0000256" key="1">
    <source>
        <dbReference type="ARBA" id="ARBA00004651"/>
    </source>
</evidence>
<gene>
    <name evidence="11" type="ordered locus">SELR_05750</name>
</gene>
<evidence type="ECO:0000256" key="3">
    <source>
        <dbReference type="ARBA" id="ARBA00022475"/>
    </source>
</evidence>
<keyword evidence="7" id="KW-0175">Coiled coil</keyword>
<proteinExistence type="inferred from homology"/>
<evidence type="ECO:0000256" key="5">
    <source>
        <dbReference type="ARBA" id="ARBA00022989"/>
    </source>
</evidence>
<dbReference type="InterPro" id="IPR032807">
    <property type="entry name" value="GNVR"/>
</dbReference>
<dbReference type="PANTHER" id="PTHR32309">
    <property type="entry name" value="TYROSINE-PROTEIN KINASE"/>
    <property type="match status" value="1"/>
</dbReference>
<evidence type="ECO:0000256" key="8">
    <source>
        <dbReference type="SAM" id="Phobius"/>
    </source>
</evidence>
<feature type="domain" description="Tyrosine-protein kinase G-rich" evidence="10">
    <location>
        <begin position="365"/>
        <end position="442"/>
    </location>
</feature>
<dbReference type="Pfam" id="PF13807">
    <property type="entry name" value="GNVR"/>
    <property type="match status" value="1"/>
</dbReference>
<sequence length="449" mass="49910">MEQQNEESIDLGKLMHVLADRKKTVGKIVGGCTALALIVAFALPKTYESTTTVQARVRGVGVTEASQAMMAMGMGAATSPVMNYIELMKSNTVLQPIIDELDWDEDKKKNLLPKDFAKKNLKIENVKQTNIITVTAEGKSPEEAQMISQHVVDNFLQMMTDMNKETQSLLMQFLAERIENARKEAEEARNKFANYQQEHGIYSPDEQAKAAVNKMNAFDEAISQMKVSQTANQAKIDSVTAKLGDVKANSINFQISDNPTVQGLRDKIVAQQLEVVSLRQKYTDENPAVIRAQEQLGQLQQSLTNEVNAVVGSKYATSTPAQAALIQEQISAQVAIDVSKASEEAIAKRRDEKQKKLDAFPQKVQDYMDLQRDTKIKEEIYSNLQTRFEQNRIQQAMDSMDVQIVDSANLPDVDRPAGPRKGLITLIGFVIGCLISIGYGLICYKKQEA</sequence>
<dbReference type="KEGG" id="sri:SELR_05750"/>
<dbReference type="PANTHER" id="PTHR32309:SF13">
    <property type="entry name" value="FERRIC ENTEROBACTIN TRANSPORT PROTEIN FEPE"/>
    <property type="match status" value="1"/>
</dbReference>
<keyword evidence="3" id="KW-1003">Cell membrane</keyword>
<evidence type="ECO:0000313" key="11">
    <source>
        <dbReference type="EMBL" id="BAL82283.1"/>
    </source>
</evidence>
<dbReference type="PATRIC" id="fig|927704.6.peg.590"/>
<organism evidence="11 12">
    <name type="scientific">Selenomonas ruminantium subsp. lactilytica (strain NBRC 103574 / TAM6421)</name>
    <dbReference type="NCBI Taxonomy" id="927704"/>
    <lineage>
        <taxon>Bacteria</taxon>
        <taxon>Bacillati</taxon>
        <taxon>Bacillota</taxon>
        <taxon>Negativicutes</taxon>
        <taxon>Selenomonadales</taxon>
        <taxon>Selenomonadaceae</taxon>
        <taxon>Selenomonas</taxon>
    </lineage>
</organism>
<dbReference type="RefSeq" id="WP_014423725.1">
    <property type="nucleotide sequence ID" value="NC_017068.1"/>
</dbReference>
<evidence type="ECO:0000256" key="6">
    <source>
        <dbReference type="ARBA" id="ARBA00023136"/>
    </source>
</evidence>
<accession>I0GNE6</accession>
<keyword evidence="6 8" id="KW-0472">Membrane</keyword>
<comment type="similarity">
    <text evidence="2">Belongs to the CpsC/CapA family.</text>
</comment>
<keyword evidence="4 8" id="KW-0812">Transmembrane</keyword>
<comment type="subcellular location">
    <subcellularLocation>
        <location evidence="1">Cell membrane</location>
        <topology evidence="1">Multi-pass membrane protein</topology>
    </subcellularLocation>
</comment>
<protein>
    <recommendedName>
        <fullName evidence="13">Chain length determinant protein</fullName>
    </recommendedName>
</protein>
<feature type="transmembrane region" description="Helical" evidence="8">
    <location>
        <begin position="423"/>
        <end position="444"/>
    </location>
</feature>
<dbReference type="Proteomes" id="UP000007887">
    <property type="component" value="Chromosome"/>
</dbReference>
<feature type="coiled-coil region" evidence="7">
    <location>
        <begin position="164"/>
        <end position="198"/>
    </location>
</feature>
<keyword evidence="5 8" id="KW-1133">Transmembrane helix</keyword>
<evidence type="ECO:0008006" key="13">
    <source>
        <dbReference type="Google" id="ProtNLM"/>
    </source>
</evidence>
<evidence type="ECO:0000259" key="10">
    <source>
        <dbReference type="Pfam" id="PF13807"/>
    </source>
</evidence>
<dbReference type="EMBL" id="AP012292">
    <property type="protein sequence ID" value="BAL82283.1"/>
    <property type="molecule type" value="Genomic_DNA"/>
</dbReference>
<reference evidence="11 12" key="1">
    <citation type="submission" date="2011-10" db="EMBL/GenBank/DDBJ databases">
        <title>Whole genome sequence of Selenomonas ruminantium subsp. lactilytica TAM6421.</title>
        <authorList>
            <person name="Oguchi A."/>
            <person name="Ankai A."/>
            <person name="Kaneko J."/>
            <person name="Yamada-Narita S."/>
            <person name="Fukui S."/>
            <person name="Takahashi M."/>
            <person name="Onodera T."/>
            <person name="Kojima S."/>
            <person name="Fushimi T."/>
            <person name="Abe N."/>
            <person name="Kamio Y."/>
            <person name="Yamazaki S."/>
            <person name="Fujita N."/>
        </authorList>
    </citation>
    <scope>NUCLEOTIDE SEQUENCE [LARGE SCALE GENOMIC DNA]</scope>
    <source>
        <strain evidence="12">NBRC 103574 / TAM6421</strain>
    </source>
</reference>
<dbReference type="HOGENOM" id="CLU_009912_5_2_9"/>
<dbReference type="InterPro" id="IPR050445">
    <property type="entry name" value="Bact_polysacc_biosynth/exp"/>
</dbReference>
<name>I0GNE6_SELRL</name>
<dbReference type="GO" id="GO:0005886">
    <property type="term" value="C:plasma membrane"/>
    <property type="evidence" value="ECO:0007669"/>
    <property type="project" value="UniProtKB-SubCell"/>
</dbReference>
<feature type="domain" description="Polysaccharide chain length determinant N-terminal" evidence="9">
    <location>
        <begin position="7"/>
        <end position="101"/>
    </location>
</feature>
<evidence type="ECO:0000256" key="7">
    <source>
        <dbReference type="SAM" id="Coils"/>
    </source>
</evidence>
<dbReference type="InterPro" id="IPR003856">
    <property type="entry name" value="LPS_length_determ_N"/>
</dbReference>
<dbReference type="AlphaFoldDB" id="I0GNE6"/>
<dbReference type="Pfam" id="PF02706">
    <property type="entry name" value="Wzz"/>
    <property type="match status" value="1"/>
</dbReference>
<dbReference type="eggNOG" id="COG3206">
    <property type="taxonomic scope" value="Bacteria"/>
</dbReference>
<evidence type="ECO:0000256" key="4">
    <source>
        <dbReference type="ARBA" id="ARBA00022692"/>
    </source>
</evidence>
<evidence type="ECO:0000256" key="2">
    <source>
        <dbReference type="ARBA" id="ARBA00006683"/>
    </source>
</evidence>
<evidence type="ECO:0000259" key="9">
    <source>
        <dbReference type="Pfam" id="PF02706"/>
    </source>
</evidence>
<dbReference type="OrthoDB" id="1632059at2"/>
<dbReference type="GO" id="GO:0004713">
    <property type="term" value="F:protein tyrosine kinase activity"/>
    <property type="evidence" value="ECO:0007669"/>
    <property type="project" value="TreeGrafter"/>
</dbReference>
<evidence type="ECO:0000313" key="12">
    <source>
        <dbReference type="Proteomes" id="UP000007887"/>
    </source>
</evidence>